<comment type="caution">
    <text evidence="3">The sequence shown here is derived from an EMBL/GenBank/DDBJ whole genome shotgun (WGS) entry which is preliminary data.</text>
</comment>
<dbReference type="SUPFAM" id="SSF53218">
    <property type="entry name" value="Molybdenum cofactor biosynthesis proteins"/>
    <property type="match status" value="1"/>
</dbReference>
<organism evidence="3 4">
    <name type="scientific">Litchfieldella anticariensis (strain DSM 16096 / CECT 5854 / CIP 108499 / LMG 22089 / FP35)</name>
    <name type="common">Halomonas anticariensis</name>
    <dbReference type="NCBI Taxonomy" id="1121939"/>
    <lineage>
        <taxon>Bacteria</taxon>
        <taxon>Pseudomonadati</taxon>
        <taxon>Pseudomonadota</taxon>
        <taxon>Gammaproteobacteria</taxon>
        <taxon>Oceanospirillales</taxon>
        <taxon>Halomonadaceae</taxon>
        <taxon>Litchfieldella</taxon>
    </lineage>
</organism>
<dbReference type="GO" id="GO:0005829">
    <property type="term" value="C:cytosol"/>
    <property type="evidence" value="ECO:0007669"/>
    <property type="project" value="TreeGrafter"/>
</dbReference>
<accession>S2KXL0</accession>
<dbReference type="PATRIC" id="fig|1121939.11.peg.4428"/>
<feature type="domain" description="MoaB/Mog" evidence="2">
    <location>
        <begin position="16"/>
        <end position="83"/>
    </location>
</feature>
<dbReference type="PANTHER" id="PTHR43232">
    <property type="entry name" value="MOLYBDENUM COFACTOR BIOSYNTHESIS PROTEIN B"/>
    <property type="match status" value="1"/>
</dbReference>
<evidence type="ECO:0000313" key="3">
    <source>
        <dbReference type="EMBL" id="EPC00154.1"/>
    </source>
</evidence>
<dbReference type="GO" id="GO:0006777">
    <property type="term" value="P:Mo-molybdopterin cofactor biosynthetic process"/>
    <property type="evidence" value="ECO:0007669"/>
    <property type="project" value="InterPro"/>
</dbReference>
<sequence length="100" mass="10597">MAHVSADTPFVPLGIAVLTVSDTRGFAEDGSGDLLEARLTEGGHGLVERRIVPDDVYQIRAVVSQWVARDDVQAILVNGGTGFIANGDVQVVRFMNMTGG</sequence>
<evidence type="ECO:0000259" key="2">
    <source>
        <dbReference type="Pfam" id="PF00994"/>
    </source>
</evidence>
<dbReference type="Pfam" id="PF00994">
    <property type="entry name" value="MoCF_biosynth"/>
    <property type="match status" value="1"/>
</dbReference>
<dbReference type="Gene3D" id="3.40.980.10">
    <property type="entry name" value="MoaB/Mog-like domain"/>
    <property type="match status" value="1"/>
</dbReference>
<protein>
    <recommendedName>
        <fullName evidence="1">Molybdenum cofactor biosynthesis protein B</fullName>
    </recommendedName>
</protein>
<evidence type="ECO:0000256" key="1">
    <source>
        <dbReference type="ARBA" id="ARBA00015262"/>
    </source>
</evidence>
<dbReference type="InterPro" id="IPR036425">
    <property type="entry name" value="MoaB/Mog-like_dom_sf"/>
</dbReference>
<keyword evidence="4" id="KW-1185">Reference proteome</keyword>
<dbReference type="InterPro" id="IPR012245">
    <property type="entry name" value="MoaB"/>
</dbReference>
<dbReference type="EMBL" id="ASTJ01000043">
    <property type="protein sequence ID" value="EPC00154.1"/>
    <property type="molecule type" value="Genomic_DNA"/>
</dbReference>
<dbReference type="eggNOG" id="COG0521">
    <property type="taxonomic scope" value="Bacteria"/>
</dbReference>
<dbReference type="Proteomes" id="UP000014463">
    <property type="component" value="Unassembled WGS sequence"/>
</dbReference>
<dbReference type="STRING" id="1121939.L861_14590"/>
<reference evidence="3 4" key="1">
    <citation type="journal article" date="2013" name="Genome Announc.">
        <title>Draft genome sequence of the moderately halophilic gammaproteobacterium Halomonas anticariensis FP35.</title>
        <authorList>
            <person name="Tahrioui A."/>
            <person name="Quesada E."/>
            <person name="Llamas I."/>
        </authorList>
    </citation>
    <scope>NUCLEOTIDE SEQUENCE [LARGE SCALE GENOMIC DNA]</scope>
    <source>
        <strain evidence="4">DSM 16096 / CECT 5854 / LMG 22089 / FP35</strain>
    </source>
</reference>
<evidence type="ECO:0000313" key="4">
    <source>
        <dbReference type="Proteomes" id="UP000014463"/>
    </source>
</evidence>
<dbReference type="PANTHER" id="PTHR43232:SF2">
    <property type="entry name" value="MOLYBDENUM COFACTOR BIOSYNTHESIS PROTEIN B"/>
    <property type="match status" value="1"/>
</dbReference>
<dbReference type="OrthoDB" id="9784492at2"/>
<dbReference type="InterPro" id="IPR001453">
    <property type="entry name" value="MoaB/Mog_dom"/>
</dbReference>
<name>S2KXL0_LITA3</name>
<proteinExistence type="predicted"/>
<dbReference type="AlphaFoldDB" id="S2KXL0"/>
<gene>
    <name evidence="3" type="ORF">L861_14590</name>
</gene>